<dbReference type="RefSeq" id="WP_087130614.1">
    <property type="nucleotide sequence ID" value="NZ_FUKO01000019.1"/>
</dbReference>
<keyword evidence="2" id="KW-1185">Reference proteome</keyword>
<dbReference type="EMBL" id="FUKO01000019">
    <property type="protein sequence ID" value="SJN29238.1"/>
    <property type="molecule type" value="Genomic_DNA"/>
</dbReference>
<proteinExistence type="predicted"/>
<sequence>MSAEQIAFQITYASVDSGDGEDPTAAARRILRSERVLAALREFSGEEAVLLIPVTESGHVVALDEAGLLRFDLSVQRLRELFSDDGLSLHLGFGGDALDAVDAELDDEFGAAFEQLDDLDESASDLAGFGMLEGEELDADLFAEETVRVAEFSRRGPWAARVTAQILGTDVDYLEAGSWSLYRYDTDRPHMAISGSRADGPIIEVNVPTAGDAWVEVTSAGHTAMFWPNSERCTTPVLDIEEIETPESAELYRRMLAEADGTRDELNDLGMGITVDADAVQRACMPEAVGGVAGETARLHAFVAAFGVPAALIEAALDDGAEGRRFAARGWMPMIGSMLMGGIAETTPLTRRSSPLARISSLLRKRPVLHAALSVGELSAGVALSRSRSRAGRGVGALLVIDAVVDLTVLAVRILRR</sequence>
<protein>
    <submittedName>
        <fullName evidence="1">Uncharacterized protein</fullName>
    </submittedName>
</protein>
<dbReference type="Proteomes" id="UP000196320">
    <property type="component" value="Unassembled WGS sequence"/>
</dbReference>
<organism evidence="1 2">
    <name type="scientific">Microbacterium esteraromaticum</name>
    <dbReference type="NCBI Taxonomy" id="57043"/>
    <lineage>
        <taxon>Bacteria</taxon>
        <taxon>Bacillati</taxon>
        <taxon>Actinomycetota</taxon>
        <taxon>Actinomycetes</taxon>
        <taxon>Micrococcales</taxon>
        <taxon>Microbacteriaceae</taxon>
        <taxon>Microbacterium</taxon>
    </lineage>
</organism>
<gene>
    <name evidence="1" type="ORF">FM104_06415</name>
</gene>
<reference evidence="1 2" key="1">
    <citation type="submission" date="2017-02" db="EMBL/GenBank/DDBJ databases">
        <authorList>
            <person name="Peterson S.W."/>
        </authorList>
    </citation>
    <scope>NUCLEOTIDE SEQUENCE [LARGE SCALE GENOMIC DNA]</scope>
    <source>
        <strain evidence="1 2">B Mb 05.01</strain>
    </source>
</reference>
<evidence type="ECO:0000313" key="2">
    <source>
        <dbReference type="Proteomes" id="UP000196320"/>
    </source>
</evidence>
<accession>A0A1R4JB21</accession>
<evidence type="ECO:0000313" key="1">
    <source>
        <dbReference type="EMBL" id="SJN29238.1"/>
    </source>
</evidence>
<name>A0A1R4JB21_9MICO</name>
<dbReference type="OrthoDB" id="5083564at2"/>
<dbReference type="AlphaFoldDB" id="A0A1R4JB21"/>